<evidence type="ECO:0000256" key="4">
    <source>
        <dbReference type="ARBA" id="ARBA00023125"/>
    </source>
</evidence>
<dbReference type="InterPro" id="IPR014284">
    <property type="entry name" value="RNA_pol_sigma-70_dom"/>
</dbReference>
<evidence type="ECO:0000313" key="8">
    <source>
        <dbReference type="EMBL" id="MCI5755112.1"/>
    </source>
</evidence>
<comment type="caution">
    <text evidence="8">The sequence shown here is derived from an EMBL/GenBank/DDBJ whole genome shotgun (WGS) entry which is preliminary data.</text>
</comment>
<name>A0AAE3FFK8_9BACT</name>
<dbReference type="EMBL" id="JALEMU010000039">
    <property type="protein sequence ID" value="MCI5755112.1"/>
    <property type="molecule type" value="Genomic_DNA"/>
</dbReference>
<dbReference type="GO" id="GO:0016987">
    <property type="term" value="F:sigma factor activity"/>
    <property type="evidence" value="ECO:0007669"/>
    <property type="project" value="UniProtKB-KW"/>
</dbReference>
<gene>
    <name evidence="8" type="ORF">MR241_02320</name>
</gene>
<feature type="domain" description="RNA polymerase sigma-70 region 2" evidence="6">
    <location>
        <begin position="23"/>
        <end position="86"/>
    </location>
</feature>
<dbReference type="GO" id="GO:0003677">
    <property type="term" value="F:DNA binding"/>
    <property type="evidence" value="ECO:0007669"/>
    <property type="project" value="UniProtKB-KW"/>
</dbReference>
<keyword evidence="5" id="KW-0804">Transcription</keyword>
<dbReference type="PANTHER" id="PTHR43133:SF8">
    <property type="entry name" value="RNA POLYMERASE SIGMA FACTOR HI_1459-RELATED"/>
    <property type="match status" value="1"/>
</dbReference>
<evidence type="ECO:0000259" key="7">
    <source>
        <dbReference type="Pfam" id="PF08281"/>
    </source>
</evidence>
<dbReference type="InterPro" id="IPR007627">
    <property type="entry name" value="RNA_pol_sigma70_r2"/>
</dbReference>
<dbReference type="Pfam" id="PF04542">
    <property type="entry name" value="Sigma70_r2"/>
    <property type="match status" value="1"/>
</dbReference>
<evidence type="ECO:0000256" key="2">
    <source>
        <dbReference type="ARBA" id="ARBA00023015"/>
    </source>
</evidence>
<evidence type="ECO:0000313" key="9">
    <source>
        <dbReference type="Proteomes" id="UP001139365"/>
    </source>
</evidence>
<keyword evidence="3" id="KW-0731">Sigma factor</keyword>
<dbReference type="Pfam" id="PF08281">
    <property type="entry name" value="Sigma70_r4_2"/>
    <property type="match status" value="1"/>
</dbReference>
<dbReference type="AlphaFoldDB" id="A0AAE3FFK8"/>
<evidence type="ECO:0000256" key="1">
    <source>
        <dbReference type="ARBA" id="ARBA00010641"/>
    </source>
</evidence>
<reference evidence="8 9" key="1">
    <citation type="submission" date="2022-03" db="EMBL/GenBank/DDBJ databases">
        <title>Metagenome-assembled genomes from swine fecal metagenomes.</title>
        <authorList>
            <person name="Holman D.B."/>
            <person name="Kommadath A."/>
        </authorList>
    </citation>
    <scope>NUCLEOTIDE SEQUENCE [LARGE SCALE GENOMIC DNA]</scope>
    <source>
        <strain evidence="8">SUG147</strain>
    </source>
</reference>
<feature type="domain" description="RNA polymerase sigma factor 70 region 4 type 2" evidence="7">
    <location>
        <begin position="133"/>
        <end position="174"/>
    </location>
</feature>
<dbReference type="Proteomes" id="UP001139365">
    <property type="component" value="Unassembled WGS sequence"/>
</dbReference>
<comment type="similarity">
    <text evidence="1">Belongs to the sigma-70 factor family. ECF subfamily.</text>
</comment>
<dbReference type="InterPro" id="IPR013249">
    <property type="entry name" value="RNA_pol_sigma70_r4_t2"/>
</dbReference>
<dbReference type="InterPro" id="IPR013324">
    <property type="entry name" value="RNA_pol_sigma_r3/r4-like"/>
</dbReference>
<evidence type="ECO:0000259" key="6">
    <source>
        <dbReference type="Pfam" id="PF04542"/>
    </source>
</evidence>
<evidence type="ECO:0000256" key="5">
    <source>
        <dbReference type="ARBA" id="ARBA00023163"/>
    </source>
</evidence>
<keyword evidence="4" id="KW-0238">DNA-binding</keyword>
<organism evidence="8 9">
    <name type="scientific">Candidatus Colimorpha enterica</name>
    <dbReference type="NCBI Taxonomy" id="3083063"/>
    <lineage>
        <taxon>Bacteria</taxon>
        <taxon>Pseudomonadati</taxon>
        <taxon>Bacteroidota</taxon>
        <taxon>Bacteroidia</taxon>
        <taxon>Bacteroidales</taxon>
        <taxon>Candidatus Colimorpha</taxon>
    </lineage>
</organism>
<dbReference type="SUPFAM" id="SSF88659">
    <property type="entry name" value="Sigma3 and sigma4 domains of RNA polymerase sigma factors"/>
    <property type="match status" value="1"/>
</dbReference>
<sequence>MNDNEIIALFFARKENAISAAAEKYGRYCHTIAHNILSSRPDAEECVNDTYLNAWNSIPPQKPDNLAAYLGKITRNLALNRWKRNSVAKRGSGQVEIALSELENCIPDNAGVEQAVEDAVIVSVINRFLYADSPKNRNIFIRRYWYLCTIREIADSYEMSESNVKVLLFRMRSELKKQLEKEGVYL</sequence>
<dbReference type="InterPro" id="IPR039425">
    <property type="entry name" value="RNA_pol_sigma-70-like"/>
</dbReference>
<keyword evidence="2" id="KW-0805">Transcription regulation</keyword>
<accession>A0AAE3FFK8</accession>
<dbReference type="InterPro" id="IPR013325">
    <property type="entry name" value="RNA_pol_sigma_r2"/>
</dbReference>
<dbReference type="SUPFAM" id="SSF88946">
    <property type="entry name" value="Sigma2 domain of RNA polymerase sigma factors"/>
    <property type="match status" value="1"/>
</dbReference>
<protein>
    <submittedName>
        <fullName evidence="8">Sigma-70 family RNA polymerase sigma factor</fullName>
    </submittedName>
</protein>
<proteinExistence type="inferred from homology"/>
<dbReference type="GO" id="GO:0006352">
    <property type="term" value="P:DNA-templated transcription initiation"/>
    <property type="evidence" value="ECO:0007669"/>
    <property type="project" value="InterPro"/>
</dbReference>
<dbReference type="Gene3D" id="1.10.1740.10">
    <property type="match status" value="1"/>
</dbReference>
<dbReference type="Gene3D" id="1.10.10.10">
    <property type="entry name" value="Winged helix-like DNA-binding domain superfamily/Winged helix DNA-binding domain"/>
    <property type="match status" value="1"/>
</dbReference>
<dbReference type="NCBIfam" id="TIGR02937">
    <property type="entry name" value="sigma70-ECF"/>
    <property type="match status" value="1"/>
</dbReference>
<evidence type="ECO:0000256" key="3">
    <source>
        <dbReference type="ARBA" id="ARBA00023082"/>
    </source>
</evidence>
<dbReference type="PANTHER" id="PTHR43133">
    <property type="entry name" value="RNA POLYMERASE ECF-TYPE SIGMA FACTO"/>
    <property type="match status" value="1"/>
</dbReference>
<dbReference type="InterPro" id="IPR036388">
    <property type="entry name" value="WH-like_DNA-bd_sf"/>
</dbReference>